<name>I2C8U6_BACAY</name>
<accession>I2C8U6</accession>
<proteinExistence type="predicted"/>
<dbReference type="AlphaFoldDB" id="I2C8U6"/>
<dbReference type="HOGENOM" id="CLU_3211935_0_0_9"/>
<protein>
    <submittedName>
        <fullName evidence="1">Uncharacterized protein</fullName>
    </submittedName>
</protein>
<dbReference type="PATRIC" id="fig|1126211.3.peg.3031"/>
<gene>
    <name evidence="1" type="ORF">MUS_3185</name>
</gene>
<sequence>MKTQKRTGTRKYVPAVKIGSLDEGVLLHPNKIGLTGHEEIVNPL</sequence>
<dbReference type="EMBL" id="CP003332">
    <property type="protein sequence ID" value="AFJ63070.1"/>
    <property type="molecule type" value="Genomic_DNA"/>
</dbReference>
<organism evidence="1 2">
    <name type="scientific">Bacillus amyloliquefaciens (strain Y2)</name>
    <name type="common">Bacillus amyloliquefaciens subsp. plantarum (strain B9601-Y2)</name>
    <dbReference type="NCBI Taxonomy" id="1155777"/>
    <lineage>
        <taxon>Bacteria</taxon>
        <taxon>Bacillati</taxon>
        <taxon>Bacillota</taxon>
        <taxon>Bacilli</taxon>
        <taxon>Bacillales</taxon>
        <taxon>Bacillaceae</taxon>
        <taxon>Bacillus</taxon>
        <taxon>Bacillus amyloliquefaciens group</taxon>
    </lineage>
</organism>
<dbReference type="KEGG" id="bqy:MUS_3185"/>
<reference evidence="1 2" key="1">
    <citation type="journal article" date="2012" name="J. Biotechnol.">
        <title>Genome sequence of the plant growth promoting strain Bacillus amyloliquefaciens subsp. plantarum B9601-Y2 and expression of mersacidin and other secondary metabolites.</title>
        <authorList>
            <person name="He P."/>
            <person name="Hao K."/>
            <person name="Blom J."/>
            <person name="Ruckert C."/>
            <person name="Vater J."/>
            <person name="Mao Z."/>
            <person name="Wu Y."/>
            <person name="Hou M."/>
            <person name="He P."/>
            <person name="He Y."/>
            <person name="Borriss R."/>
        </authorList>
    </citation>
    <scope>NUCLEOTIDE SEQUENCE [LARGE SCALE GENOMIC DNA]</scope>
    <source>
        <strain evidence="1">Y2</strain>
    </source>
</reference>
<evidence type="ECO:0000313" key="2">
    <source>
        <dbReference type="Proteomes" id="UP000002878"/>
    </source>
</evidence>
<dbReference type="Proteomes" id="UP000002878">
    <property type="component" value="Chromosome"/>
</dbReference>
<evidence type="ECO:0000313" key="1">
    <source>
        <dbReference type="EMBL" id="AFJ63070.1"/>
    </source>
</evidence>